<dbReference type="InterPro" id="IPR001245">
    <property type="entry name" value="Ser-Thr/Tyr_kinase_cat_dom"/>
</dbReference>
<dbReference type="KEGG" id="qsa:O6P43_031952"/>
<dbReference type="InterPro" id="IPR000719">
    <property type="entry name" value="Prot_kinase_dom"/>
</dbReference>
<keyword evidence="3" id="KW-1003">Cell membrane</keyword>
<protein>
    <recommendedName>
        <fullName evidence="2">non-specific serine/threonine protein kinase</fullName>
        <ecNumber evidence="2">2.7.11.1</ecNumber>
    </recommendedName>
</protein>
<organism evidence="21 22">
    <name type="scientific">Quillaja saponaria</name>
    <name type="common">Soap bark tree</name>
    <dbReference type="NCBI Taxonomy" id="32244"/>
    <lineage>
        <taxon>Eukaryota</taxon>
        <taxon>Viridiplantae</taxon>
        <taxon>Streptophyta</taxon>
        <taxon>Embryophyta</taxon>
        <taxon>Tracheophyta</taxon>
        <taxon>Spermatophyta</taxon>
        <taxon>Magnoliopsida</taxon>
        <taxon>eudicotyledons</taxon>
        <taxon>Gunneridae</taxon>
        <taxon>Pentapetalae</taxon>
        <taxon>rosids</taxon>
        <taxon>fabids</taxon>
        <taxon>Fabales</taxon>
        <taxon>Quillajaceae</taxon>
        <taxon>Quillaja</taxon>
    </lineage>
</organism>
<evidence type="ECO:0000256" key="8">
    <source>
        <dbReference type="ARBA" id="ARBA00022692"/>
    </source>
</evidence>
<evidence type="ECO:0000256" key="14">
    <source>
        <dbReference type="ARBA" id="ARBA00022989"/>
    </source>
</evidence>
<accession>A0AAD7KWK3</accession>
<keyword evidence="9" id="KW-0732">Signal</keyword>
<dbReference type="InterPro" id="IPR052451">
    <property type="entry name" value="Ser/Thr_kinase-like"/>
</dbReference>
<keyword evidence="7" id="KW-0808">Transferase</keyword>
<evidence type="ECO:0000256" key="6">
    <source>
        <dbReference type="ARBA" id="ARBA00022614"/>
    </source>
</evidence>
<evidence type="ECO:0000256" key="5">
    <source>
        <dbReference type="ARBA" id="ARBA00022553"/>
    </source>
</evidence>
<gene>
    <name evidence="21" type="ORF">O6P43_031952</name>
</gene>
<dbReference type="FunFam" id="1.10.510.10:FF:000358">
    <property type="entry name" value="Putative leucine-rich repeat receptor-like serine/threonine-protein kinase"/>
    <property type="match status" value="1"/>
</dbReference>
<evidence type="ECO:0000256" key="10">
    <source>
        <dbReference type="ARBA" id="ARBA00022737"/>
    </source>
</evidence>
<feature type="domain" description="Protein kinase" evidence="20">
    <location>
        <begin position="1"/>
        <end position="199"/>
    </location>
</feature>
<keyword evidence="6" id="KW-0433">Leucine-rich repeat</keyword>
<dbReference type="Proteomes" id="UP001163823">
    <property type="component" value="Chromosome 13"/>
</dbReference>
<proteinExistence type="predicted"/>
<evidence type="ECO:0000256" key="3">
    <source>
        <dbReference type="ARBA" id="ARBA00022475"/>
    </source>
</evidence>
<dbReference type="GO" id="GO:0005524">
    <property type="term" value="F:ATP binding"/>
    <property type="evidence" value="ECO:0007669"/>
    <property type="project" value="UniProtKB-KW"/>
</dbReference>
<keyword evidence="13" id="KW-0067">ATP-binding</keyword>
<comment type="catalytic activity">
    <reaction evidence="18">
        <text>L-threonyl-[protein] + ATP = O-phospho-L-threonyl-[protein] + ADP + H(+)</text>
        <dbReference type="Rhea" id="RHEA:46608"/>
        <dbReference type="Rhea" id="RHEA-COMP:11060"/>
        <dbReference type="Rhea" id="RHEA-COMP:11605"/>
        <dbReference type="ChEBI" id="CHEBI:15378"/>
        <dbReference type="ChEBI" id="CHEBI:30013"/>
        <dbReference type="ChEBI" id="CHEBI:30616"/>
        <dbReference type="ChEBI" id="CHEBI:61977"/>
        <dbReference type="ChEBI" id="CHEBI:456216"/>
        <dbReference type="EC" id="2.7.11.1"/>
    </reaction>
</comment>
<keyword evidence="5" id="KW-0597">Phosphoprotein</keyword>
<dbReference type="InterPro" id="IPR011009">
    <property type="entry name" value="Kinase-like_dom_sf"/>
</dbReference>
<evidence type="ECO:0000256" key="11">
    <source>
        <dbReference type="ARBA" id="ARBA00022741"/>
    </source>
</evidence>
<evidence type="ECO:0000256" key="9">
    <source>
        <dbReference type="ARBA" id="ARBA00022729"/>
    </source>
</evidence>
<keyword evidence="22" id="KW-1185">Reference proteome</keyword>
<dbReference type="Gene3D" id="1.10.510.10">
    <property type="entry name" value="Transferase(Phosphotransferase) domain 1"/>
    <property type="match status" value="1"/>
</dbReference>
<evidence type="ECO:0000256" key="19">
    <source>
        <dbReference type="ARBA" id="ARBA00048679"/>
    </source>
</evidence>
<evidence type="ECO:0000256" key="12">
    <source>
        <dbReference type="ARBA" id="ARBA00022777"/>
    </source>
</evidence>
<dbReference type="GO" id="GO:0005886">
    <property type="term" value="C:plasma membrane"/>
    <property type="evidence" value="ECO:0007669"/>
    <property type="project" value="UniProtKB-SubCell"/>
</dbReference>
<name>A0AAD7KWK3_QUISA</name>
<dbReference type="SUPFAM" id="SSF56112">
    <property type="entry name" value="Protein kinase-like (PK-like)"/>
    <property type="match status" value="1"/>
</dbReference>
<keyword evidence="15" id="KW-0472">Membrane</keyword>
<keyword evidence="4" id="KW-0723">Serine/threonine-protein kinase</keyword>
<dbReference type="AlphaFoldDB" id="A0AAD7KWK3"/>
<sequence length="212" mass="23834">MPNGSLEKWLYSYNYCLSILERLNIMIDVAALDYLHNGNPTPIVHCDLKLGNVLLDEDMVAHVTDFGMAKLLGGGDFITQTITLATIGYMAPEYGLEGNVSRRGDVYSYGILLLETFTRKKPYDEIFQGELSLKTWLKVSCPHSIINVVYNNLVREEEENLDTKKDCLLSIIELALECSASSPKERSDIKDVLVTLNKIKMKLQNVAVSTYC</sequence>
<evidence type="ECO:0000313" key="22">
    <source>
        <dbReference type="Proteomes" id="UP001163823"/>
    </source>
</evidence>
<dbReference type="InterPro" id="IPR008271">
    <property type="entry name" value="Ser/Thr_kinase_AS"/>
</dbReference>
<dbReference type="PROSITE" id="PS50011">
    <property type="entry name" value="PROTEIN_KINASE_DOM"/>
    <property type="match status" value="1"/>
</dbReference>
<keyword evidence="14" id="KW-1133">Transmembrane helix</keyword>
<evidence type="ECO:0000256" key="16">
    <source>
        <dbReference type="ARBA" id="ARBA00023170"/>
    </source>
</evidence>
<dbReference type="SMART" id="SM00220">
    <property type="entry name" value="S_TKc"/>
    <property type="match status" value="1"/>
</dbReference>
<dbReference type="GO" id="GO:0004674">
    <property type="term" value="F:protein serine/threonine kinase activity"/>
    <property type="evidence" value="ECO:0007669"/>
    <property type="project" value="UniProtKB-KW"/>
</dbReference>
<comment type="subcellular location">
    <subcellularLocation>
        <location evidence="1">Cell membrane</location>
        <topology evidence="1">Single-pass membrane protein</topology>
    </subcellularLocation>
</comment>
<keyword evidence="12 21" id="KW-0418">Kinase</keyword>
<keyword evidence="10" id="KW-0677">Repeat</keyword>
<evidence type="ECO:0000256" key="4">
    <source>
        <dbReference type="ARBA" id="ARBA00022527"/>
    </source>
</evidence>
<evidence type="ECO:0000256" key="2">
    <source>
        <dbReference type="ARBA" id="ARBA00012513"/>
    </source>
</evidence>
<keyword evidence="11" id="KW-0547">Nucleotide-binding</keyword>
<keyword evidence="8" id="KW-0812">Transmembrane</keyword>
<comment type="caution">
    <text evidence="21">The sequence shown here is derived from an EMBL/GenBank/DDBJ whole genome shotgun (WGS) entry which is preliminary data.</text>
</comment>
<evidence type="ECO:0000259" key="20">
    <source>
        <dbReference type="PROSITE" id="PS50011"/>
    </source>
</evidence>
<evidence type="ECO:0000256" key="17">
    <source>
        <dbReference type="ARBA" id="ARBA00023180"/>
    </source>
</evidence>
<dbReference type="EMBL" id="JARAOO010000013">
    <property type="protein sequence ID" value="KAJ7947105.1"/>
    <property type="molecule type" value="Genomic_DNA"/>
</dbReference>
<comment type="catalytic activity">
    <reaction evidence="19">
        <text>L-seryl-[protein] + ATP = O-phospho-L-seryl-[protein] + ADP + H(+)</text>
        <dbReference type="Rhea" id="RHEA:17989"/>
        <dbReference type="Rhea" id="RHEA-COMP:9863"/>
        <dbReference type="Rhea" id="RHEA-COMP:11604"/>
        <dbReference type="ChEBI" id="CHEBI:15378"/>
        <dbReference type="ChEBI" id="CHEBI:29999"/>
        <dbReference type="ChEBI" id="CHEBI:30616"/>
        <dbReference type="ChEBI" id="CHEBI:83421"/>
        <dbReference type="ChEBI" id="CHEBI:456216"/>
        <dbReference type="EC" id="2.7.11.1"/>
    </reaction>
</comment>
<dbReference type="PANTHER" id="PTHR48008:SF14">
    <property type="entry name" value="PROTEIN KINASE DOMAIN-CONTAINING PROTEIN"/>
    <property type="match status" value="1"/>
</dbReference>
<evidence type="ECO:0000256" key="15">
    <source>
        <dbReference type="ARBA" id="ARBA00023136"/>
    </source>
</evidence>
<dbReference type="Pfam" id="PF07714">
    <property type="entry name" value="PK_Tyr_Ser-Thr"/>
    <property type="match status" value="1"/>
</dbReference>
<dbReference type="PROSITE" id="PS00108">
    <property type="entry name" value="PROTEIN_KINASE_ST"/>
    <property type="match status" value="1"/>
</dbReference>
<dbReference type="PANTHER" id="PTHR48008">
    <property type="entry name" value="LEUCINE-RICH REPEAT RECEPTOR-LIKE PROTEIN KINASE IMK3-RELATED"/>
    <property type="match status" value="1"/>
</dbReference>
<evidence type="ECO:0000256" key="13">
    <source>
        <dbReference type="ARBA" id="ARBA00022840"/>
    </source>
</evidence>
<keyword evidence="17" id="KW-0325">Glycoprotein</keyword>
<evidence type="ECO:0000256" key="18">
    <source>
        <dbReference type="ARBA" id="ARBA00047899"/>
    </source>
</evidence>
<dbReference type="EC" id="2.7.11.1" evidence="2"/>
<evidence type="ECO:0000313" key="21">
    <source>
        <dbReference type="EMBL" id="KAJ7947105.1"/>
    </source>
</evidence>
<keyword evidence="16" id="KW-0675">Receptor</keyword>
<reference evidence="21" key="1">
    <citation type="journal article" date="2023" name="Science">
        <title>Elucidation of the pathway for biosynthesis of saponin adjuvants from the soapbark tree.</title>
        <authorList>
            <person name="Reed J."/>
            <person name="Orme A."/>
            <person name="El-Demerdash A."/>
            <person name="Owen C."/>
            <person name="Martin L.B.B."/>
            <person name="Misra R.C."/>
            <person name="Kikuchi S."/>
            <person name="Rejzek M."/>
            <person name="Martin A.C."/>
            <person name="Harkess A."/>
            <person name="Leebens-Mack J."/>
            <person name="Louveau T."/>
            <person name="Stephenson M.J."/>
            <person name="Osbourn A."/>
        </authorList>
    </citation>
    <scope>NUCLEOTIDE SEQUENCE</scope>
    <source>
        <strain evidence="21">S10</strain>
    </source>
</reference>
<evidence type="ECO:0000256" key="7">
    <source>
        <dbReference type="ARBA" id="ARBA00022679"/>
    </source>
</evidence>
<evidence type="ECO:0000256" key="1">
    <source>
        <dbReference type="ARBA" id="ARBA00004162"/>
    </source>
</evidence>